<accession>A0A974BXM2</accession>
<sequence length="86" mass="9169">MAGVSCVELCPVLTLLGSYKALCNSGSTFPVSRATNSYLIPLSQLAFNYCISNCQLIGTQFLSLVSLVCGFYVCDICNTLDNDGRG</sequence>
<organism evidence="1 2">
    <name type="scientific">Xenopus laevis</name>
    <name type="common">African clawed frog</name>
    <dbReference type="NCBI Taxonomy" id="8355"/>
    <lineage>
        <taxon>Eukaryota</taxon>
        <taxon>Metazoa</taxon>
        <taxon>Chordata</taxon>
        <taxon>Craniata</taxon>
        <taxon>Vertebrata</taxon>
        <taxon>Euteleostomi</taxon>
        <taxon>Amphibia</taxon>
        <taxon>Batrachia</taxon>
        <taxon>Anura</taxon>
        <taxon>Pipoidea</taxon>
        <taxon>Pipidae</taxon>
        <taxon>Xenopodinae</taxon>
        <taxon>Xenopus</taxon>
        <taxon>Xenopus</taxon>
    </lineage>
</organism>
<gene>
    <name evidence="1" type="ORF">XELAEV_18043925mg</name>
</gene>
<dbReference type="AlphaFoldDB" id="A0A974BXM2"/>
<dbReference type="Proteomes" id="UP000694892">
    <property type="component" value="Chromosome 9_10L"/>
</dbReference>
<name>A0A974BXM2_XENLA</name>
<evidence type="ECO:0000313" key="1">
    <source>
        <dbReference type="EMBL" id="OCT62834.1"/>
    </source>
</evidence>
<proteinExistence type="predicted"/>
<evidence type="ECO:0000313" key="2">
    <source>
        <dbReference type="Proteomes" id="UP000694892"/>
    </source>
</evidence>
<protein>
    <submittedName>
        <fullName evidence="1">Uncharacterized protein</fullName>
    </submittedName>
</protein>
<dbReference type="EMBL" id="CM004482">
    <property type="protein sequence ID" value="OCT62834.1"/>
    <property type="molecule type" value="Genomic_DNA"/>
</dbReference>
<reference evidence="2" key="1">
    <citation type="journal article" date="2016" name="Nature">
        <title>Genome evolution in the allotetraploid frog Xenopus laevis.</title>
        <authorList>
            <person name="Session A.M."/>
            <person name="Uno Y."/>
            <person name="Kwon T."/>
            <person name="Chapman J.A."/>
            <person name="Toyoda A."/>
            <person name="Takahashi S."/>
            <person name="Fukui A."/>
            <person name="Hikosaka A."/>
            <person name="Suzuki A."/>
            <person name="Kondo M."/>
            <person name="van Heeringen S.J."/>
            <person name="Quigley I."/>
            <person name="Heinz S."/>
            <person name="Ogino H."/>
            <person name="Ochi H."/>
            <person name="Hellsten U."/>
            <person name="Lyons J.B."/>
            <person name="Simakov O."/>
            <person name="Putnam N."/>
            <person name="Stites J."/>
            <person name="Kuroki Y."/>
            <person name="Tanaka T."/>
            <person name="Michiue T."/>
            <person name="Watanabe M."/>
            <person name="Bogdanovic O."/>
            <person name="Lister R."/>
            <person name="Georgiou G."/>
            <person name="Paranjpe S.S."/>
            <person name="van Kruijsbergen I."/>
            <person name="Shu S."/>
            <person name="Carlson J."/>
            <person name="Kinoshita T."/>
            <person name="Ohta Y."/>
            <person name="Mawaribuchi S."/>
            <person name="Jenkins J."/>
            <person name="Grimwood J."/>
            <person name="Schmutz J."/>
            <person name="Mitros T."/>
            <person name="Mozaffari S.V."/>
            <person name="Suzuki Y."/>
            <person name="Haramoto Y."/>
            <person name="Yamamoto T.S."/>
            <person name="Takagi C."/>
            <person name="Heald R."/>
            <person name="Miller K."/>
            <person name="Haudenschild C."/>
            <person name="Kitzman J."/>
            <person name="Nakayama T."/>
            <person name="Izutsu Y."/>
            <person name="Robert J."/>
            <person name="Fortriede J."/>
            <person name="Burns K."/>
            <person name="Lotay V."/>
            <person name="Karimi K."/>
            <person name="Yasuoka Y."/>
            <person name="Dichmann D.S."/>
            <person name="Flajnik M.F."/>
            <person name="Houston D.W."/>
            <person name="Shendure J."/>
            <person name="DuPasquier L."/>
            <person name="Vize P.D."/>
            <person name="Zorn A.M."/>
            <person name="Ito M."/>
            <person name="Marcotte E.M."/>
            <person name="Wallingford J.B."/>
            <person name="Ito Y."/>
            <person name="Asashima M."/>
            <person name="Ueno N."/>
            <person name="Matsuda Y."/>
            <person name="Veenstra G.J."/>
            <person name="Fujiyama A."/>
            <person name="Harland R.M."/>
            <person name="Taira M."/>
            <person name="Rokhsar D.S."/>
        </authorList>
    </citation>
    <scope>NUCLEOTIDE SEQUENCE [LARGE SCALE GENOMIC DNA]</scope>
    <source>
        <strain evidence="2">J</strain>
    </source>
</reference>